<accession>A0AAV6V7I3</accession>
<keyword evidence="2" id="KW-1185">Reference proteome</keyword>
<proteinExistence type="predicted"/>
<comment type="caution">
    <text evidence="1">The sequence shown here is derived from an EMBL/GenBank/DDBJ whole genome shotgun (WGS) entry which is preliminary data.</text>
</comment>
<gene>
    <name evidence="1" type="ORF">JTE90_018550</name>
</gene>
<reference evidence="1 2" key="1">
    <citation type="journal article" date="2022" name="Nat. Ecol. Evol.">
        <title>A masculinizing supergene underlies an exaggerated male reproductive morph in a spider.</title>
        <authorList>
            <person name="Hendrickx F."/>
            <person name="De Corte Z."/>
            <person name="Sonet G."/>
            <person name="Van Belleghem S.M."/>
            <person name="Kostlbacher S."/>
            <person name="Vangestel C."/>
        </authorList>
    </citation>
    <scope>NUCLEOTIDE SEQUENCE [LARGE SCALE GENOMIC DNA]</scope>
    <source>
        <strain evidence="1">W744_W776</strain>
    </source>
</reference>
<protein>
    <submittedName>
        <fullName evidence="1">Uncharacterized protein</fullName>
    </submittedName>
</protein>
<sequence length="85" mass="10037">MPESDNLMRHVGSAGDVTKVAHLLVTLVIEVWVLRWHKKVGPIEMEGWKVWEIGKTLGVHQQKDVTWRRWCSWMDNGRITHNKFF</sequence>
<evidence type="ECO:0000313" key="2">
    <source>
        <dbReference type="Proteomes" id="UP000827092"/>
    </source>
</evidence>
<dbReference type="Proteomes" id="UP000827092">
    <property type="component" value="Unassembled WGS sequence"/>
</dbReference>
<dbReference type="EMBL" id="JAFNEN010000156">
    <property type="protein sequence ID" value="KAG8191621.1"/>
    <property type="molecule type" value="Genomic_DNA"/>
</dbReference>
<organism evidence="1 2">
    <name type="scientific">Oedothorax gibbosus</name>
    <dbReference type="NCBI Taxonomy" id="931172"/>
    <lineage>
        <taxon>Eukaryota</taxon>
        <taxon>Metazoa</taxon>
        <taxon>Ecdysozoa</taxon>
        <taxon>Arthropoda</taxon>
        <taxon>Chelicerata</taxon>
        <taxon>Arachnida</taxon>
        <taxon>Araneae</taxon>
        <taxon>Araneomorphae</taxon>
        <taxon>Entelegynae</taxon>
        <taxon>Araneoidea</taxon>
        <taxon>Linyphiidae</taxon>
        <taxon>Erigoninae</taxon>
        <taxon>Oedothorax</taxon>
    </lineage>
</organism>
<evidence type="ECO:0000313" key="1">
    <source>
        <dbReference type="EMBL" id="KAG8191621.1"/>
    </source>
</evidence>
<name>A0AAV6V7I3_9ARAC</name>
<dbReference type="AlphaFoldDB" id="A0AAV6V7I3"/>